<dbReference type="EMBL" id="AP022642">
    <property type="protein sequence ID" value="BCA27854.1"/>
    <property type="molecule type" value="Genomic_DNA"/>
</dbReference>
<dbReference type="GeneID" id="57397046"/>
<gene>
    <name evidence="3" type="primary">ligT</name>
    <name evidence="3" type="ORF">PtoMrB4_18310</name>
</gene>
<comment type="catalytic activity">
    <reaction evidence="2">
        <text>a 3'-end 2',3'-cyclophospho-ribonucleotide-RNA + H2O = a 3'-end 2'-phospho-ribonucleotide-RNA + H(+)</text>
        <dbReference type="Rhea" id="RHEA:11828"/>
        <dbReference type="Rhea" id="RHEA-COMP:10464"/>
        <dbReference type="Rhea" id="RHEA-COMP:17353"/>
        <dbReference type="ChEBI" id="CHEBI:15377"/>
        <dbReference type="ChEBI" id="CHEBI:15378"/>
        <dbReference type="ChEBI" id="CHEBI:83064"/>
        <dbReference type="ChEBI" id="CHEBI:173113"/>
        <dbReference type="EC" id="3.1.4.58"/>
    </reaction>
</comment>
<dbReference type="Pfam" id="PF13563">
    <property type="entry name" value="2_5_RNA_ligase2"/>
    <property type="match status" value="1"/>
</dbReference>
<comment type="similarity">
    <text evidence="2">Belongs to the 2H phosphoesterase superfamily. ThpR family.</text>
</comment>
<keyword evidence="1 2" id="KW-0378">Hydrolase</keyword>
<dbReference type="InterPro" id="IPR004175">
    <property type="entry name" value="RNA_CPDase"/>
</dbReference>
<dbReference type="NCBIfam" id="TIGR02258">
    <property type="entry name" value="2_5_ligase"/>
    <property type="match status" value="1"/>
</dbReference>
<proteinExistence type="inferred from homology"/>
<protein>
    <recommendedName>
        <fullName evidence="2">RNA 2',3'-cyclic phosphodiesterase</fullName>
        <shortName evidence="2">RNA 2',3'-CPDase</shortName>
        <ecNumber evidence="2">3.1.4.58</ecNumber>
    </recommendedName>
</protein>
<comment type="function">
    <text evidence="2">Hydrolyzes RNA 2',3'-cyclic phosphodiester to an RNA 2'-phosphomonoester.</text>
</comment>
<feature type="short sequence motif" description="HXTX 1" evidence="2">
    <location>
        <begin position="42"/>
        <end position="45"/>
    </location>
</feature>
<evidence type="ECO:0000256" key="2">
    <source>
        <dbReference type="HAMAP-Rule" id="MF_01940"/>
    </source>
</evidence>
<dbReference type="SUPFAM" id="SSF55144">
    <property type="entry name" value="LigT-like"/>
    <property type="match status" value="1"/>
</dbReference>
<dbReference type="EC" id="3.1.4.58" evidence="2"/>
<dbReference type="RefSeq" id="WP_172433074.1">
    <property type="nucleotide sequence ID" value="NZ_AP022642.1"/>
</dbReference>
<dbReference type="KEGG" id="poj:PtoMrB4_18310"/>
<dbReference type="InterPro" id="IPR009097">
    <property type="entry name" value="Cyclic_Pdiesterase"/>
</dbReference>
<dbReference type="PANTHER" id="PTHR35561">
    <property type="entry name" value="RNA 2',3'-CYCLIC PHOSPHODIESTERASE"/>
    <property type="match status" value="1"/>
</dbReference>
<organism evidence="3 4">
    <name type="scientific">Metapseudomonas otitidis</name>
    <dbReference type="NCBI Taxonomy" id="319939"/>
    <lineage>
        <taxon>Bacteria</taxon>
        <taxon>Pseudomonadati</taxon>
        <taxon>Pseudomonadota</taxon>
        <taxon>Gammaproteobacteria</taxon>
        <taxon>Pseudomonadales</taxon>
        <taxon>Pseudomonadaceae</taxon>
        <taxon>Metapseudomonas</taxon>
    </lineage>
</organism>
<evidence type="ECO:0000256" key="1">
    <source>
        <dbReference type="ARBA" id="ARBA00022801"/>
    </source>
</evidence>
<dbReference type="GO" id="GO:0004113">
    <property type="term" value="F:2',3'-cyclic-nucleotide 3'-phosphodiesterase activity"/>
    <property type="evidence" value="ECO:0007669"/>
    <property type="project" value="InterPro"/>
</dbReference>
<dbReference type="Proteomes" id="UP000501237">
    <property type="component" value="Chromosome"/>
</dbReference>
<feature type="active site" description="Proton donor" evidence="2">
    <location>
        <position position="42"/>
    </location>
</feature>
<dbReference type="GO" id="GO:0008664">
    <property type="term" value="F:RNA 2',3'-cyclic 3'-phosphodiesterase activity"/>
    <property type="evidence" value="ECO:0007669"/>
    <property type="project" value="UniProtKB-EC"/>
</dbReference>
<dbReference type="AlphaFoldDB" id="A0A679GP88"/>
<dbReference type="PANTHER" id="PTHR35561:SF1">
    <property type="entry name" value="RNA 2',3'-CYCLIC PHOSPHODIESTERASE"/>
    <property type="match status" value="1"/>
</dbReference>
<accession>A0A679GP88</accession>
<evidence type="ECO:0000313" key="3">
    <source>
        <dbReference type="EMBL" id="BCA27854.1"/>
    </source>
</evidence>
<dbReference type="Gene3D" id="3.90.1140.10">
    <property type="entry name" value="Cyclic phosphodiesterase"/>
    <property type="match status" value="1"/>
</dbReference>
<name>A0A679GP88_9GAMM</name>
<evidence type="ECO:0000313" key="4">
    <source>
        <dbReference type="Proteomes" id="UP000501237"/>
    </source>
</evidence>
<feature type="active site" description="Proton acceptor" evidence="2">
    <location>
        <position position="123"/>
    </location>
</feature>
<dbReference type="HAMAP" id="MF_01940">
    <property type="entry name" value="RNA_CPDase"/>
    <property type="match status" value="1"/>
</dbReference>
<reference evidence="3 4" key="1">
    <citation type="journal article" date="2020" name="Microbiol. Resour. Announc.">
        <title>Complete genome sequence of Pseudomonas otitidis strain MrB4, isolated from Lake Biwa in Japan.</title>
        <authorList>
            <person name="Miyazaki K."/>
            <person name="Hase E."/>
            <person name="Maruya T."/>
        </authorList>
    </citation>
    <scope>NUCLEOTIDE SEQUENCE [LARGE SCALE GENOMIC DNA]</scope>
    <source>
        <strain evidence="3 4">MrB4</strain>
    </source>
</reference>
<sequence length="181" mass="20159">MPTPPLRLFFALPLPDPIASSVASWRDTLDCGGQPVAVANLHLTLAFLGSQPSERLDELLALADGIQADAFPLYLDRLDLWHQGLLHLAPSQPPAALLNLASTLAERLNAAGFPQERRAYRPHVTLARRARQRPEGAPQTFDWVADRFTLFSSENHGDRLHYRAVHSWPLRAVDSNARFTQ</sequence>
<feature type="short sequence motif" description="HXTX 2" evidence="2">
    <location>
        <begin position="123"/>
        <end position="126"/>
    </location>
</feature>